<dbReference type="AlphaFoldDB" id="A6U8U9"/>
<gene>
    <name evidence="1" type="ordered locus">Smed_1229</name>
</gene>
<reference evidence="1 2" key="2">
    <citation type="journal article" date="2010" name="Stand. Genomic Sci.">
        <title>Complete genome sequence of the Medicago microsymbiont Ensifer (Sinorhizobium) medicae strain WSM419.</title>
        <authorList>
            <person name="Reeve W."/>
            <person name="Chain P."/>
            <person name="O'Hara G."/>
            <person name="Ardley J."/>
            <person name="Nandesena K."/>
            <person name="Brau L."/>
            <person name="Tiwari R."/>
            <person name="Malfatti S."/>
            <person name="Kiss H."/>
            <person name="Lapidus A."/>
            <person name="Copeland A."/>
            <person name="Nolan M."/>
            <person name="Land M."/>
            <person name="Hauser L."/>
            <person name="Chang Y.J."/>
            <person name="Ivanova N."/>
            <person name="Mavromatis K."/>
            <person name="Markowitz V."/>
            <person name="Kyrpides N."/>
            <person name="Gollagher M."/>
            <person name="Yates R."/>
            <person name="Dilworth M."/>
            <person name="Howieson J."/>
        </authorList>
    </citation>
    <scope>NUCLEOTIDE SEQUENCE [LARGE SCALE GENOMIC DNA]</scope>
    <source>
        <strain evidence="1 2">WSM419</strain>
    </source>
</reference>
<evidence type="ECO:0000313" key="1">
    <source>
        <dbReference type="EMBL" id="ABR60079.1"/>
    </source>
</evidence>
<protein>
    <submittedName>
        <fullName evidence="1">Uncharacterized protein</fullName>
    </submittedName>
</protein>
<dbReference type="OrthoDB" id="7161000at2"/>
<evidence type="ECO:0000313" key="2">
    <source>
        <dbReference type="Proteomes" id="UP000001108"/>
    </source>
</evidence>
<proteinExistence type="predicted"/>
<dbReference type="KEGG" id="smd:Smed_1229"/>
<name>A6U8U9_SINMW</name>
<sequence length="182" mass="20363">MKFIITTCLFSQSQKPRSAPNVAEFLEDNEIFLTPSTLVDIELGIAQCAVTDPGRAAKLREWLKSERVKYAVVTDQSERFQKALAKLVACKPIQGLWTCEPAAKQFTFRQTLWVAAAALANELPIATKSVRMYSEIDRHVPLPGIYNPVDMVWHPPSAPPRNRIRRRRRAADNGFAAPATTA</sequence>
<dbReference type="Gene3D" id="3.40.50.1010">
    <property type="entry name" value="5'-nuclease"/>
    <property type="match status" value="1"/>
</dbReference>
<dbReference type="RefSeq" id="WP_011975391.1">
    <property type="nucleotide sequence ID" value="NC_009636.1"/>
</dbReference>
<dbReference type="EMBL" id="CP000738">
    <property type="protein sequence ID" value="ABR60079.1"/>
    <property type="molecule type" value="Genomic_DNA"/>
</dbReference>
<organism evidence="1 2">
    <name type="scientific">Sinorhizobium medicae (strain WSM419)</name>
    <name type="common">Ensifer medicae</name>
    <dbReference type="NCBI Taxonomy" id="366394"/>
    <lineage>
        <taxon>Bacteria</taxon>
        <taxon>Pseudomonadati</taxon>
        <taxon>Pseudomonadota</taxon>
        <taxon>Alphaproteobacteria</taxon>
        <taxon>Hyphomicrobiales</taxon>
        <taxon>Rhizobiaceae</taxon>
        <taxon>Sinorhizobium/Ensifer group</taxon>
        <taxon>Sinorhizobium</taxon>
    </lineage>
</organism>
<dbReference type="STRING" id="366394.Smed_1229"/>
<reference evidence="2" key="1">
    <citation type="submission" date="2007-06" db="EMBL/GenBank/DDBJ databases">
        <title>Complete sequence of Sinorhizobium medicae WSM419 chromosome.</title>
        <authorList>
            <consortium name="US DOE Joint Genome Institute"/>
            <person name="Copeland A."/>
            <person name="Lucas S."/>
            <person name="Lapidus A."/>
            <person name="Barry K."/>
            <person name="Glavina del Rio T."/>
            <person name="Dalin E."/>
            <person name="Tice H."/>
            <person name="Pitluck S."/>
            <person name="Chain P."/>
            <person name="Malfatti S."/>
            <person name="Shin M."/>
            <person name="Vergez L."/>
            <person name="Schmutz J."/>
            <person name="Larimer F."/>
            <person name="Land M."/>
            <person name="Hauser L."/>
            <person name="Kyrpides N."/>
            <person name="Mikhailova N."/>
            <person name="Reeve W.G."/>
            <person name="Richardson P."/>
        </authorList>
    </citation>
    <scope>NUCLEOTIDE SEQUENCE [LARGE SCALE GENOMIC DNA]</scope>
    <source>
        <strain evidence="2">WSM419</strain>
    </source>
</reference>
<dbReference type="HOGENOM" id="CLU_1446751_0_0_5"/>
<accession>A6U8U9</accession>
<dbReference type="Proteomes" id="UP000001108">
    <property type="component" value="Chromosome"/>
</dbReference>
<dbReference type="PATRIC" id="fig|366394.8.peg.4361"/>
<dbReference type="eggNOG" id="COG1487">
    <property type="taxonomic scope" value="Bacteria"/>
</dbReference>